<keyword evidence="13" id="KW-0539">Nucleus</keyword>
<dbReference type="InterPro" id="IPR001607">
    <property type="entry name" value="Znf_UBP"/>
</dbReference>
<dbReference type="GO" id="GO:0006325">
    <property type="term" value="P:chromatin organization"/>
    <property type="evidence" value="ECO:0007669"/>
    <property type="project" value="UniProtKB-KW"/>
</dbReference>
<dbReference type="GO" id="GO:0008270">
    <property type="term" value="F:zinc ion binding"/>
    <property type="evidence" value="ECO:0007669"/>
    <property type="project" value="UniProtKB-KW"/>
</dbReference>
<keyword evidence="9" id="KW-0862">Zinc</keyword>
<name>A0A915B8V6_PARUN</name>
<keyword evidence="7 14" id="KW-0863">Zinc-finger</keyword>
<keyword evidence="12" id="KW-0804">Transcription</keyword>
<keyword evidence="10" id="KW-0156">Chromatin regulator</keyword>
<dbReference type="PANTHER" id="PTHR47665:SF1">
    <property type="entry name" value="HISTONE DEACETYLASE-LIKE PROTEIN"/>
    <property type="match status" value="1"/>
</dbReference>
<keyword evidence="4" id="KW-0678">Repressor</keyword>
<dbReference type="Gene3D" id="3.30.40.10">
    <property type="entry name" value="Zinc/RING finger domain, C3HC4 (zinc finger)"/>
    <property type="match status" value="1"/>
</dbReference>
<evidence type="ECO:0000313" key="17">
    <source>
        <dbReference type="Proteomes" id="UP000887569"/>
    </source>
</evidence>
<evidence type="ECO:0000256" key="1">
    <source>
        <dbReference type="ARBA" id="ARBA00001947"/>
    </source>
</evidence>
<evidence type="ECO:0000256" key="15">
    <source>
        <dbReference type="SAM" id="MobiDB-lite"/>
    </source>
</evidence>
<dbReference type="InterPro" id="IPR013083">
    <property type="entry name" value="Znf_RING/FYVE/PHD"/>
</dbReference>
<accession>A0A915B8V6</accession>
<reference evidence="18" key="1">
    <citation type="submission" date="2022-11" db="UniProtKB">
        <authorList>
            <consortium name="WormBaseParasite"/>
        </authorList>
    </citation>
    <scope>IDENTIFICATION</scope>
</reference>
<dbReference type="FunFam" id="3.30.40.10:FF:000342">
    <property type="entry name" value="Histone deacetylase 6"/>
    <property type="match status" value="1"/>
</dbReference>
<dbReference type="Proteomes" id="UP000887569">
    <property type="component" value="Unplaced"/>
</dbReference>
<evidence type="ECO:0000256" key="5">
    <source>
        <dbReference type="ARBA" id="ARBA00022723"/>
    </source>
</evidence>
<dbReference type="GO" id="GO:0016787">
    <property type="term" value="F:hydrolase activity"/>
    <property type="evidence" value="ECO:0007669"/>
    <property type="project" value="UniProtKB-KW"/>
</dbReference>
<proteinExistence type="inferred from homology"/>
<evidence type="ECO:0000256" key="2">
    <source>
        <dbReference type="ARBA" id="ARBA00004123"/>
    </source>
</evidence>
<evidence type="ECO:0000313" key="18">
    <source>
        <dbReference type="WBParaSite" id="PgR031_g029_t01"/>
    </source>
</evidence>
<dbReference type="GO" id="GO:0005634">
    <property type="term" value="C:nucleus"/>
    <property type="evidence" value="ECO:0007669"/>
    <property type="project" value="UniProtKB-SubCell"/>
</dbReference>
<comment type="cofactor">
    <cofactor evidence="1">
        <name>Zn(2+)</name>
        <dbReference type="ChEBI" id="CHEBI:29105"/>
    </cofactor>
</comment>
<feature type="region of interest" description="Disordered" evidence="15">
    <location>
        <begin position="118"/>
        <end position="137"/>
    </location>
</feature>
<evidence type="ECO:0000256" key="10">
    <source>
        <dbReference type="ARBA" id="ARBA00022853"/>
    </source>
</evidence>
<dbReference type="WBParaSite" id="PgR031_g029_t01">
    <property type="protein sequence ID" value="PgR031_g029_t01"/>
    <property type="gene ID" value="PgR031_g029"/>
</dbReference>
<evidence type="ECO:0000256" key="11">
    <source>
        <dbReference type="ARBA" id="ARBA00023015"/>
    </source>
</evidence>
<evidence type="ECO:0000256" key="12">
    <source>
        <dbReference type="ARBA" id="ARBA00023163"/>
    </source>
</evidence>
<evidence type="ECO:0000256" key="14">
    <source>
        <dbReference type="PROSITE-ProRule" id="PRU00502"/>
    </source>
</evidence>
<dbReference type="Pfam" id="PF02148">
    <property type="entry name" value="zf-UBP"/>
    <property type="match status" value="1"/>
</dbReference>
<keyword evidence="5" id="KW-0479">Metal-binding</keyword>
<comment type="subcellular location">
    <subcellularLocation>
        <location evidence="2">Nucleus</location>
    </subcellularLocation>
</comment>
<keyword evidence="6" id="KW-0677">Repeat</keyword>
<evidence type="ECO:0000256" key="7">
    <source>
        <dbReference type="ARBA" id="ARBA00022771"/>
    </source>
</evidence>
<evidence type="ECO:0000256" key="3">
    <source>
        <dbReference type="ARBA" id="ARBA00007738"/>
    </source>
</evidence>
<dbReference type="AlphaFoldDB" id="A0A915B8V6"/>
<keyword evidence="8" id="KW-0378">Hydrolase</keyword>
<dbReference type="PROSITE" id="PS50271">
    <property type="entry name" value="ZF_UBP"/>
    <property type="match status" value="1"/>
</dbReference>
<dbReference type="SMART" id="SM00290">
    <property type="entry name" value="ZnF_UBP"/>
    <property type="match status" value="1"/>
</dbReference>
<comment type="similarity">
    <text evidence="3">Belongs to the histone deacetylase family. HD type 2 subfamily.</text>
</comment>
<protein>
    <submittedName>
        <fullName evidence="18">UBP-type domain-containing protein</fullName>
    </submittedName>
</protein>
<sequence length="137" mass="15097">MTGEEEPAPSGSQGVRVALHAIVPLTTCPHLEEVRPIPSDGINALSICSECSSAEENWVCLTCYMAHCSRYVGGHAVIHRNTSGHPMAISLTDISVWCYVCEAYVHNDILLPAKNEGDRKLRRGGSQKTPHFQRDRR</sequence>
<evidence type="ECO:0000256" key="6">
    <source>
        <dbReference type="ARBA" id="ARBA00022737"/>
    </source>
</evidence>
<keyword evidence="11" id="KW-0805">Transcription regulation</keyword>
<evidence type="ECO:0000256" key="9">
    <source>
        <dbReference type="ARBA" id="ARBA00022833"/>
    </source>
</evidence>
<dbReference type="SUPFAM" id="SSF57850">
    <property type="entry name" value="RING/U-box"/>
    <property type="match status" value="1"/>
</dbReference>
<evidence type="ECO:0000256" key="8">
    <source>
        <dbReference type="ARBA" id="ARBA00022801"/>
    </source>
</evidence>
<feature type="domain" description="UBP-type" evidence="16">
    <location>
        <begin position="26"/>
        <end position="128"/>
    </location>
</feature>
<evidence type="ECO:0000259" key="16">
    <source>
        <dbReference type="PROSITE" id="PS50271"/>
    </source>
</evidence>
<keyword evidence="17" id="KW-1185">Reference proteome</keyword>
<dbReference type="PANTHER" id="PTHR47665">
    <property type="entry name" value="HISTONE DEACETYLASE-LIKE PROTEIN"/>
    <property type="match status" value="1"/>
</dbReference>
<organism evidence="17 18">
    <name type="scientific">Parascaris univalens</name>
    <name type="common">Nematode worm</name>
    <dbReference type="NCBI Taxonomy" id="6257"/>
    <lineage>
        <taxon>Eukaryota</taxon>
        <taxon>Metazoa</taxon>
        <taxon>Ecdysozoa</taxon>
        <taxon>Nematoda</taxon>
        <taxon>Chromadorea</taxon>
        <taxon>Rhabditida</taxon>
        <taxon>Spirurina</taxon>
        <taxon>Ascaridomorpha</taxon>
        <taxon>Ascaridoidea</taxon>
        <taxon>Ascarididae</taxon>
        <taxon>Parascaris</taxon>
    </lineage>
</organism>
<evidence type="ECO:0000256" key="13">
    <source>
        <dbReference type="ARBA" id="ARBA00023242"/>
    </source>
</evidence>
<evidence type="ECO:0000256" key="4">
    <source>
        <dbReference type="ARBA" id="ARBA00022491"/>
    </source>
</evidence>